<evidence type="ECO:0000313" key="2">
    <source>
        <dbReference type="EMBL" id="TFE87512.1"/>
    </source>
</evidence>
<protein>
    <submittedName>
        <fullName evidence="2">Uncharacterized protein</fullName>
    </submittedName>
</protein>
<gene>
    <name evidence="2" type="ORF">B5M42_11830</name>
</gene>
<proteinExistence type="predicted"/>
<organism evidence="2 3">
    <name type="scientific">Paenibacillus athensensis</name>
    <dbReference type="NCBI Taxonomy" id="1967502"/>
    <lineage>
        <taxon>Bacteria</taxon>
        <taxon>Bacillati</taxon>
        <taxon>Bacillota</taxon>
        <taxon>Bacilli</taxon>
        <taxon>Bacillales</taxon>
        <taxon>Paenibacillaceae</taxon>
        <taxon>Paenibacillus</taxon>
    </lineage>
</organism>
<feature type="region of interest" description="Disordered" evidence="1">
    <location>
        <begin position="28"/>
        <end position="51"/>
    </location>
</feature>
<dbReference type="EMBL" id="MYFO01000013">
    <property type="protein sequence ID" value="TFE87512.1"/>
    <property type="molecule type" value="Genomic_DNA"/>
</dbReference>
<sequence length="141" mass="16576">MENGARADGKPISDSDIPQLIELSKRKAIEKESNSTNPKFHSTKQEQESKFHFSQKYNREVSFYNDAIYLETSRTKKLKNNQEKLEQCRKAVQIYDEFKSFCYSKGLYGQLYFDNMWEHCHNSKQECYKFYPGNKEATGSA</sequence>
<dbReference type="AlphaFoldDB" id="A0A4Y8Q195"/>
<reference evidence="2 3" key="1">
    <citation type="submission" date="2017-03" db="EMBL/GenBank/DDBJ databases">
        <title>Isolation of Levoglucosan Utilizing Bacteria.</title>
        <authorList>
            <person name="Arya A.S."/>
        </authorList>
    </citation>
    <scope>NUCLEOTIDE SEQUENCE [LARGE SCALE GENOMIC DNA]</scope>
    <source>
        <strain evidence="2 3">MEC069</strain>
    </source>
</reference>
<accession>A0A4Y8Q195</accession>
<comment type="caution">
    <text evidence="2">The sequence shown here is derived from an EMBL/GenBank/DDBJ whole genome shotgun (WGS) entry which is preliminary data.</text>
</comment>
<dbReference type="RefSeq" id="WP_134753026.1">
    <property type="nucleotide sequence ID" value="NZ_MYFO02000010.1"/>
</dbReference>
<evidence type="ECO:0000256" key="1">
    <source>
        <dbReference type="SAM" id="MobiDB-lite"/>
    </source>
</evidence>
<dbReference type="OrthoDB" id="2079352at2"/>
<keyword evidence="3" id="KW-1185">Reference proteome</keyword>
<dbReference type="SUPFAM" id="SSF100909">
    <property type="entry name" value="IP3 receptor type 1 binding core, domain 2"/>
    <property type="match status" value="1"/>
</dbReference>
<name>A0A4Y8Q195_9BACL</name>
<dbReference type="Proteomes" id="UP000298246">
    <property type="component" value="Unassembled WGS sequence"/>
</dbReference>
<evidence type="ECO:0000313" key="3">
    <source>
        <dbReference type="Proteomes" id="UP000298246"/>
    </source>
</evidence>
<dbReference type="InterPro" id="IPR035910">
    <property type="entry name" value="RyR/IP3R_RIH_dom_sf"/>
</dbReference>